<dbReference type="SUPFAM" id="SSF54593">
    <property type="entry name" value="Glyoxalase/Bleomycin resistance protein/Dihydroxybiphenyl dioxygenase"/>
    <property type="match status" value="1"/>
</dbReference>
<dbReference type="RefSeq" id="WP_192865227.1">
    <property type="nucleotide sequence ID" value="NZ_JADAQT010000110.1"/>
</dbReference>
<name>A0ABR9N4T7_9MICO</name>
<sequence>MQITRVETVTRSVVETAEYYEGVLGLSVARRTTADGERAEVALGDTMLVLRQDDTAPGDQHYAFLIPANQVTAAHDWLAQRVALLSGEHEAQSSWNARSVYFHGPDRSVLEVIARRDLGNAADGPFGPRSLLGVSEVGIAVPDVVAVADRLGAEAGIRRYVHADDGSPTFTTVGDLHGMLVLVAPGRTWFPTENRVVAEPPITVTATGATPGTYDLAPGRRLVVR</sequence>
<proteinExistence type="predicted"/>
<dbReference type="Proteomes" id="UP000625527">
    <property type="component" value="Unassembled WGS sequence"/>
</dbReference>
<evidence type="ECO:0000259" key="1">
    <source>
        <dbReference type="PROSITE" id="PS51819"/>
    </source>
</evidence>
<dbReference type="EMBL" id="JADAQT010000110">
    <property type="protein sequence ID" value="MBE1878686.1"/>
    <property type="molecule type" value="Genomic_DNA"/>
</dbReference>
<accession>A0ABR9N4T7</accession>
<feature type="domain" description="VOC" evidence="1">
    <location>
        <begin position="2"/>
        <end position="115"/>
    </location>
</feature>
<protein>
    <recommendedName>
        <fullName evidence="1">VOC domain-containing protein</fullName>
    </recommendedName>
</protein>
<dbReference type="InterPro" id="IPR037523">
    <property type="entry name" value="VOC_core"/>
</dbReference>
<dbReference type="PROSITE" id="PS51819">
    <property type="entry name" value="VOC"/>
    <property type="match status" value="1"/>
</dbReference>
<dbReference type="CDD" id="cd06587">
    <property type="entry name" value="VOC"/>
    <property type="match status" value="1"/>
</dbReference>
<gene>
    <name evidence="2" type="ORF">IHE71_23610</name>
</gene>
<reference evidence="2 3" key="1">
    <citation type="submission" date="2020-10" db="EMBL/GenBank/DDBJ databases">
        <title>Myceligenerans pegani sp. nov., an endophytic actinomycete isolated from Peganum harmala L. in Xinjiang, China.</title>
        <authorList>
            <person name="Xin L."/>
        </authorList>
    </citation>
    <scope>NUCLEOTIDE SEQUENCE [LARGE SCALE GENOMIC DNA]</scope>
    <source>
        <strain evidence="2 3">TRM65318</strain>
    </source>
</reference>
<dbReference type="InterPro" id="IPR029068">
    <property type="entry name" value="Glyas_Bleomycin-R_OHBP_Dase"/>
</dbReference>
<dbReference type="Gene3D" id="3.10.180.10">
    <property type="entry name" value="2,3-Dihydroxybiphenyl 1,2-Dioxygenase, domain 1"/>
    <property type="match status" value="1"/>
</dbReference>
<evidence type="ECO:0000313" key="3">
    <source>
        <dbReference type="Proteomes" id="UP000625527"/>
    </source>
</evidence>
<keyword evidence="3" id="KW-1185">Reference proteome</keyword>
<evidence type="ECO:0000313" key="2">
    <source>
        <dbReference type="EMBL" id="MBE1878686.1"/>
    </source>
</evidence>
<organism evidence="2 3">
    <name type="scientific">Myceligenerans pegani</name>
    <dbReference type="NCBI Taxonomy" id="2776917"/>
    <lineage>
        <taxon>Bacteria</taxon>
        <taxon>Bacillati</taxon>
        <taxon>Actinomycetota</taxon>
        <taxon>Actinomycetes</taxon>
        <taxon>Micrococcales</taxon>
        <taxon>Promicromonosporaceae</taxon>
        <taxon>Myceligenerans</taxon>
    </lineage>
</organism>
<comment type="caution">
    <text evidence="2">The sequence shown here is derived from an EMBL/GenBank/DDBJ whole genome shotgun (WGS) entry which is preliminary data.</text>
</comment>